<dbReference type="SUPFAM" id="SSF56112">
    <property type="entry name" value="Protein kinase-like (PK-like)"/>
    <property type="match status" value="1"/>
</dbReference>
<dbReference type="Pfam" id="PF07714">
    <property type="entry name" value="PK_Tyr_Ser-Thr"/>
    <property type="match status" value="1"/>
</dbReference>
<dbReference type="AlphaFoldDB" id="A0A183AAL4"/>
<evidence type="ECO:0000313" key="6">
    <source>
        <dbReference type="WBParaSite" id="ECPE_0000400601-mRNA-1"/>
    </source>
</evidence>
<dbReference type="PROSITE" id="PS50011">
    <property type="entry name" value="PROTEIN_KINASE_DOM"/>
    <property type="match status" value="1"/>
</dbReference>
<keyword evidence="2" id="KW-0067">ATP-binding</keyword>
<dbReference type="PANTHER" id="PTHR24346:SF30">
    <property type="entry name" value="MATERNAL EMBRYONIC LEUCINE ZIPPER KINASE"/>
    <property type="match status" value="1"/>
</dbReference>
<name>A0A183AAL4_9TREM</name>
<protein>
    <submittedName>
        <fullName evidence="6">Protein kinase domain-containing protein</fullName>
    </submittedName>
</protein>
<evidence type="ECO:0000256" key="1">
    <source>
        <dbReference type="ARBA" id="ARBA00022741"/>
    </source>
</evidence>
<dbReference type="Pfam" id="PF00069">
    <property type="entry name" value="Pkinase"/>
    <property type="match status" value="1"/>
</dbReference>
<dbReference type="OrthoDB" id="346907at2759"/>
<dbReference type="Proteomes" id="UP000272942">
    <property type="component" value="Unassembled WGS sequence"/>
</dbReference>
<dbReference type="WBParaSite" id="ECPE_0000400601-mRNA-1">
    <property type="protein sequence ID" value="ECPE_0000400601-mRNA-1"/>
    <property type="gene ID" value="ECPE_0000400601"/>
</dbReference>
<evidence type="ECO:0000313" key="4">
    <source>
        <dbReference type="EMBL" id="VDP71289.1"/>
    </source>
</evidence>
<proteinExistence type="predicted"/>
<sequence length="349" mass="40273">MIASLQRSNQLEDPVYVDHMCTDELCFFFRCRTATEQTVVIKNLVIGSFRNDPRLTATLRRRYADKIAFQVSQLKRLRPHPAIVRLGICYRLFGPCSVVTEFHPEGNLFNWLANQTHLTLWSVCKVIQHICIGMDYLHRNRVFHGNLGFRDVLFKSAEPNSVAIVLDVSIRASVNKICASYVYDLDRCPPELFDSVCQIAEKWPPTSGRPYRTGREACVVEKLLQPTWERDIWCVGVMAHQLLTGVGPFTHIQLAERSAFWNCTHTTKLTHPMLSRLSRGIVDLLERLLHTNPLLRATAEDGAQSTWYNDNQTKSDKRNLLSILEHNFMNMEFSVYRDTMCTLNRLRTQ</sequence>
<dbReference type="Gene3D" id="1.10.510.10">
    <property type="entry name" value="Transferase(Phosphotransferase) domain 1"/>
    <property type="match status" value="1"/>
</dbReference>
<evidence type="ECO:0000259" key="3">
    <source>
        <dbReference type="PROSITE" id="PS50011"/>
    </source>
</evidence>
<keyword evidence="1" id="KW-0547">Nucleotide-binding</keyword>
<reference evidence="6" key="1">
    <citation type="submission" date="2016-06" db="UniProtKB">
        <authorList>
            <consortium name="WormBaseParasite"/>
        </authorList>
    </citation>
    <scope>IDENTIFICATION</scope>
</reference>
<dbReference type="GO" id="GO:0005524">
    <property type="term" value="F:ATP binding"/>
    <property type="evidence" value="ECO:0007669"/>
    <property type="project" value="UniProtKB-KW"/>
</dbReference>
<evidence type="ECO:0000256" key="2">
    <source>
        <dbReference type="ARBA" id="ARBA00022840"/>
    </source>
</evidence>
<dbReference type="SMART" id="SM00220">
    <property type="entry name" value="S_TKc"/>
    <property type="match status" value="1"/>
</dbReference>
<dbReference type="InterPro" id="IPR011009">
    <property type="entry name" value="Kinase-like_dom_sf"/>
</dbReference>
<dbReference type="InterPro" id="IPR001245">
    <property type="entry name" value="Ser-Thr/Tyr_kinase_cat_dom"/>
</dbReference>
<feature type="domain" description="Protein kinase" evidence="3">
    <location>
        <begin position="1"/>
        <end position="308"/>
    </location>
</feature>
<dbReference type="PANTHER" id="PTHR24346">
    <property type="entry name" value="MAP/MICROTUBULE AFFINITY-REGULATING KINASE"/>
    <property type="match status" value="1"/>
</dbReference>
<dbReference type="EMBL" id="UZAN01040888">
    <property type="protein sequence ID" value="VDP71289.1"/>
    <property type="molecule type" value="Genomic_DNA"/>
</dbReference>
<gene>
    <name evidence="4" type="ORF">ECPE_LOCUS3999</name>
</gene>
<organism evidence="6">
    <name type="scientific">Echinostoma caproni</name>
    <dbReference type="NCBI Taxonomy" id="27848"/>
    <lineage>
        <taxon>Eukaryota</taxon>
        <taxon>Metazoa</taxon>
        <taxon>Spiralia</taxon>
        <taxon>Lophotrochozoa</taxon>
        <taxon>Platyhelminthes</taxon>
        <taxon>Trematoda</taxon>
        <taxon>Digenea</taxon>
        <taxon>Plagiorchiida</taxon>
        <taxon>Echinostomata</taxon>
        <taxon>Echinostomatoidea</taxon>
        <taxon>Echinostomatidae</taxon>
        <taxon>Echinostoma</taxon>
    </lineage>
</organism>
<dbReference type="GO" id="GO:0004674">
    <property type="term" value="F:protein serine/threonine kinase activity"/>
    <property type="evidence" value="ECO:0007669"/>
    <property type="project" value="TreeGrafter"/>
</dbReference>
<evidence type="ECO:0000313" key="5">
    <source>
        <dbReference type="Proteomes" id="UP000272942"/>
    </source>
</evidence>
<accession>A0A183AAL4</accession>
<reference evidence="4 5" key="2">
    <citation type="submission" date="2018-11" db="EMBL/GenBank/DDBJ databases">
        <authorList>
            <consortium name="Pathogen Informatics"/>
        </authorList>
    </citation>
    <scope>NUCLEOTIDE SEQUENCE [LARGE SCALE GENOMIC DNA]</scope>
    <source>
        <strain evidence="4 5">Egypt</strain>
    </source>
</reference>
<dbReference type="GO" id="GO:0035556">
    <property type="term" value="P:intracellular signal transduction"/>
    <property type="evidence" value="ECO:0007669"/>
    <property type="project" value="TreeGrafter"/>
</dbReference>
<dbReference type="InterPro" id="IPR000719">
    <property type="entry name" value="Prot_kinase_dom"/>
</dbReference>
<dbReference type="GO" id="GO:0005737">
    <property type="term" value="C:cytoplasm"/>
    <property type="evidence" value="ECO:0007669"/>
    <property type="project" value="TreeGrafter"/>
</dbReference>
<keyword evidence="5" id="KW-1185">Reference proteome</keyword>